<name>A0ACD1AFY5_9FIRM</name>
<evidence type="ECO:0000313" key="1">
    <source>
        <dbReference type="EMBL" id="QOX65154.1"/>
    </source>
</evidence>
<keyword evidence="2" id="KW-1185">Reference proteome</keyword>
<protein>
    <submittedName>
        <fullName evidence="1">EAL domain-containing protein</fullName>
    </submittedName>
</protein>
<reference evidence="1" key="1">
    <citation type="submission" date="2019-08" db="EMBL/GenBank/DDBJ databases">
        <title>Genome sequence of Clostridiales bacterium MT110.</title>
        <authorList>
            <person name="Cao J."/>
        </authorList>
    </citation>
    <scope>NUCLEOTIDE SEQUENCE</scope>
    <source>
        <strain evidence="1">MT110</strain>
    </source>
</reference>
<dbReference type="EMBL" id="CP042469">
    <property type="protein sequence ID" value="QOX65154.1"/>
    <property type="molecule type" value="Genomic_DNA"/>
</dbReference>
<dbReference type="Proteomes" id="UP000594014">
    <property type="component" value="Chromosome"/>
</dbReference>
<proteinExistence type="predicted"/>
<accession>A0ACD1AFY5</accession>
<gene>
    <name evidence="1" type="ORF">FRZ06_18270</name>
</gene>
<sequence>MMRDSGGRKNVHEIRNIQDMIDNRQLIAHYQQIVSVSRKMVIGIEGLIRGVNPYTDRMIAPKRLFHTAEEKKVSLELDRACREEILKDFGRVYPRNPEKMLFLNLNAAVLEDSIGSGYLLDQVEKYNIPPSHIVIEVSEKHVMNDHTLKEFVDVYKKHGFLVALDDVGTGFSNMDRILLVKPDIIKIDYSLVNNIQNDFYKQGIFKSFVILANKIGALIIAEGVETEEEAIQVLRLGGHMIQGFYLSMPGVMQELDKLYENDRIDLLSKKFKEYMSLQYKQKRNEHKKLIQVVQQAIDRLTGLSSGDFDRALEELAAEHDEMECVYILDRTGIQLSSTICDKGGSDKRENRFFYSAQKGTDHSMEKYYYPLVSSKQKSYTTEPYVSLATGNLCITISAVFENREKNRCIFCADFTTDEDSYNIEVRSSGPHASTEVQSRIVNMIKEMNKDIFKDSLTGAFDRRYIKTRLPIDMKNYQPLSVILVDIDLFKKVNDTYGHLAGDLVLKEFVTLARQCLKNEESWIARYGGDEFLIVLDHADETAADIVGEKIRSACEEADVIYEDQVINFTISLGIHSASSPSSTVDELIGKADKNLYLAKKYGRNQSYANILR</sequence>
<evidence type="ECO:0000313" key="2">
    <source>
        <dbReference type="Proteomes" id="UP000594014"/>
    </source>
</evidence>
<organism evidence="1 2">
    <name type="scientific">Anoxybacterium hadale</name>
    <dbReference type="NCBI Taxonomy" id="3408580"/>
    <lineage>
        <taxon>Bacteria</taxon>
        <taxon>Bacillati</taxon>
        <taxon>Bacillota</taxon>
        <taxon>Clostridia</taxon>
        <taxon>Peptostreptococcales</taxon>
        <taxon>Anaerovoracaceae</taxon>
        <taxon>Anoxybacterium</taxon>
    </lineage>
</organism>